<name>A0A2W7IUW5_9FLAO</name>
<dbReference type="AlphaFoldDB" id="A0A2W7IUW5"/>
<dbReference type="RefSeq" id="WP_111540131.1">
    <property type="nucleotide sequence ID" value="NZ_QKYV01000002.1"/>
</dbReference>
<dbReference type="Proteomes" id="UP000249542">
    <property type="component" value="Unassembled WGS sequence"/>
</dbReference>
<proteinExistence type="predicted"/>
<keyword evidence="2" id="KW-1185">Reference proteome</keyword>
<dbReference type="Gene3D" id="3.90.176.10">
    <property type="entry name" value="Toxin ADP-ribosyltransferase, Chain A, domain 1"/>
    <property type="match status" value="1"/>
</dbReference>
<accession>A0A2W7IUW5</accession>
<evidence type="ECO:0000313" key="2">
    <source>
        <dbReference type="Proteomes" id="UP000249542"/>
    </source>
</evidence>
<protein>
    <submittedName>
        <fullName evidence="1">Uncharacterized protein</fullName>
    </submittedName>
</protein>
<gene>
    <name evidence="1" type="ORF">LX95_00785</name>
</gene>
<comment type="caution">
    <text evidence="1">The sequence shown here is derived from an EMBL/GenBank/DDBJ whole genome shotgun (WGS) entry which is preliminary data.</text>
</comment>
<evidence type="ECO:0000313" key="1">
    <source>
        <dbReference type="EMBL" id="PZW42473.1"/>
    </source>
</evidence>
<dbReference type="EMBL" id="QKYV01000002">
    <property type="protein sequence ID" value="PZW42473.1"/>
    <property type="molecule type" value="Genomic_DNA"/>
</dbReference>
<sequence length="173" mass="19779">MENTKIEQAYQNTFSGLTMYYRDCELSEDLVTRYKIDQIIQERGFTDVSNQAEGLAKNVRFAIASNSASNLGGINPEVAKYGFHLIASGAYFKVLDIYKIQHKTQIMLMHFNEEYLEIFNTTKSNIENKMVLVGRKSLDTKIEMQPNSILNNEEWTARTAHPIGMSETGTFFL</sequence>
<organism evidence="1 2">
    <name type="scientific">Mesonia algae</name>
    <dbReference type="NCBI Taxonomy" id="213248"/>
    <lineage>
        <taxon>Bacteria</taxon>
        <taxon>Pseudomonadati</taxon>
        <taxon>Bacteroidota</taxon>
        <taxon>Flavobacteriia</taxon>
        <taxon>Flavobacteriales</taxon>
        <taxon>Flavobacteriaceae</taxon>
        <taxon>Mesonia</taxon>
    </lineage>
</organism>
<reference evidence="1 2" key="1">
    <citation type="submission" date="2018-06" db="EMBL/GenBank/DDBJ databases">
        <title>Genomic Encyclopedia of Archaeal and Bacterial Type Strains, Phase II (KMG-II): from individual species to whole genera.</title>
        <authorList>
            <person name="Goeker M."/>
        </authorList>
    </citation>
    <scope>NUCLEOTIDE SEQUENCE [LARGE SCALE GENOMIC DNA]</scope>
    <source>
        <strain evidence="1 2">DSM 15361</strain>
    </source>
</reference>